<evidence type="ECO:0000256" key="6">
    <source>
        <dbReference type="ARBA" id="ARBA00022676"/>
    </source>
</evidence>
<sequence length="458" mass="51701">MGRLIAVSNRVATPTETKGSAGGLAVGIYSALKDMGGVWFGWSGDVVSETVANAGPTLKQEGTVTFATVGLTRRDYDQYYRGFSNATLWPVFHYRNDLAGYEREEYAGYRRVNAWLAHKLVKLIEPDDIVWVHDYHLIPFAESLRREGVTNRIGFFLHTPFPSPQVLLNIPPHQELIKSLCCYDLLGFQTDADRLAFHDYIERHAGGTVSAEGNVEAYGRRLRTGVYRIGVFPDEIAAEAERNESRQQVLELKHSLEGRKLIMSVDRLDYSKGLIERFRAFEQLLEHAPEWRGNVTFVQVAPPTRADVESYQQIRQKLEYEAGRINGRYSGLDYTPIRYLNQRFARSQLMSMCRESQVGFVTPLRDGMNLVAKEYIAAQNPDDPGVLVLSEFAGAAAELCAALIVNPHDIAGMSEALERALSMPLEERKQRHEVNMAVLRRNDLGVWRDTFLADLRAA</sequence>
<proteinExistence type="inferred from homology"/>
<evidence type="ECO:0000256" key="8">
    <source>
        <dbReference type="ARBA" id="ARBA00048039"/>
    </source>
</evidence>
<evidence type="ECO:0000313" key="11">
    <source>
        <dbReference type="Proteomes" id="UP000235616"/>
    </source>
</evidence>
<comment type="similarity">
    <text evidence="2 9">Belongs to the glycosyltransferase 20 family.</text>
</comment>
<comment type="pathway">
    <text evidence="1 9">Glycan biosynthesis; trehalose biosynthesis.</text>
</comment>
<dbReference type="FunFam" id="3.40.50.2000:FF:000024">
    <property type="entry name" value="Trehalose-6-phosphate synthase"/>
    <property type="match status" value="1"/>
</dbReference>
<dbReference type="UniPathway" id="UPA00299"/>
<dbReference type="Pfam" id="PF00982">
    <property type="entry name" value="Glyco_transf_20"/>
    <property type="match status" value="1"/>
</dbReference>
<dbReference type="PANTHER" id="PTHR10788:SF106">
    <property type="entry name" value="BCDNA.GH08860"/>
    <property type="match status" value="1"/>
</dbReference>
<comment type="caution">
    <text evidence="10">The sequence shown here is derived from an EMBL/GenBank/DDBJ whole genome shotgun (WGS) entry which is preliminary data.</text>
</comment>
<evidence type="ECO:0000256" key="1">
    <source>
        <dbReference type="ARBA" id="ARBA00005199"/>
    </source>
</evidence>
<dbReference type="NCBIfam" id="TIGR02400">
    <property type="entry name" value="trehalose_OtsA"/>
    <property type="match status" value="1"/>
</dbReference>
<evidence type="ECO:0000256" key="9">
    <source>
        <dbReference type="RuleBase" id="RU362045"/>
    </source>
</evidence>
<dbReference type="SUPFAM" id="SSF53756">
    <property type="entry name" value="UDP-Glycosyltransferase/glycogen phosphorylase"/>
    <property type="match status" value="1"/>
</dbReference>
<keyword evidence="6 9" id="KW-0328">Glycosyltransferase</keyword>
<dbReference type="Proteomes" id="UP000235616">
    <property type="component" value="Unassembled WGS sequence"/>
</dbReference>
<evidence type="ECO:0000256" key="3">
    <source>
        <dbReference type="ARBA" id="ARBA00011881"/>
    </source>
</evidence>
<evidence type="ECO:0000256" key="2">
    <source>
        <dbReference type="ARBA" id="ARBA00008799"/>
    </source>
</evidence>
<evidence type="ECO:0000313" key="10">
    <source>
        <dbReference type="EMBL" id="PMS16331.1"/>
    </source>
</evidence>
<gene>
    <name evidence="10" type="primary">otsA</name>
    <name evidence="10" type="ORF">C0Z18_23835</name>
</gene>
<evidence type="ECO:0000256" key="5">
    <source>
        <dbReference type="ARBA" id="ARBA00018539"/>
    </source>
</evidence>
<evidence type="ECO:0000256" key="7">
    <source>
        <dbReference type="ARBA" id="ARBA00022679"/>
    </source>
</evidence>
<dbReference type="OrthoDB" id="9815690at2"/>
<comment type="subunit">
    <text evidence="3 9">Homotetramer.</text>
</comment>
<keyword evidence="11" id="KW-1185">Reference proteome</keyword>
<dbReference type="EC" id="2.4.1.15" evidence="4 9"/>
<reference evidence="10 11" key="1">
    <citation type="submission" date="2018-01" db="EMBL/GenBank/DDBJ databases">
        <title>Whole genome analyses suggest that Burkholderia sensu lato contains two further novel genera in the rhizoxinica-symbiotica group Mycetohabitans gen. nov., and Trinickia gen. nov.: implications for the evolution of diazotrophy and nodulation in the Burkholderiaceae.</title>
        <authorList>
            <person name="Estrada-de los Santos P."/>
            <person name="Palmer M."/>
            <person name="Chavez-Ramirez B."/>
            <person name="Beukes C."/>
            <person name="Steenkamp E.T."/>
            <person name="Hirsch A.M."/>
            <person name="Manyaka P."/>
            <person name="Maluk M."/>
            <person name="Lafos M."/>
            <person name="Crook M."/>
            <person name="Gross E."/>
            <person name="Simon M.F."/>
            <person name="Bueno dos Reis Junior F."/>
            <person name="Poole P.S."/>
            <person name="Venter S.N."/>
            <person name="James E.K."/>
        </authorList>
    </citation>
    <scope>NUCLEOTIDE SEQUENCE [LARGE SCALE GENOMIC DNA]</scope>
    <source>
        <strain evidence="10 11">GIMN1.004</strain>
    </source>
</reference>
<name>A0A2N7VGQ8_9BURK</name>
<dbReference type="PANTHER" id="PTHR10788">
    <property type="entry name" value="TREHALOSE-6-PHOSPHATE SYNTHASE"/>
    <property type="match status" value="1"/>
</dbReference>
<keyword evidence="7 9" id="KW-0808">Transferase</keyword>
<evidence type="ECO:0000256" key="4">
    <source>
        <dbReference type="ARBA" id="ARBA00012538"/>
    </source>
</evidence>
<dbReference type="InterPro" id="IPR001830">
    <property type="entry name" value="Glyco_trans_20"/>
</dbReference>
<dbReference type="EMBL" id="PNYA01000025">
    <property type="protein sequence ID" value="PMS16331.1"/>
    <property type="molecule type" value="Genomic_DNA"/>
</dbReference>
<dbReference type="Gene3D" id="3.40.50.2000">
    <property type="entry name" value="Glycogen Phosphorylase B"/>
    <property type="match status" value="2"/>
</dbReference>
<protein>
    <recommendedName>
        <fullName evidence="5 9">Trehalose-6-phosphate synthase</fullName>
        <ecNumber evidence="4 9">2.4.1.15</ecNumber>
    </recommendedName>
    <alternativeName>
        <fullName evidence="9">Osmoregulatory trehalose synthesis protein A</fullName>
    </alternativeName>
    <alternativeName>
        <fullName evidence="9">UDP-glucose-glucosephosphate glucosyltransferase</fullName>
    </alternativeName>
</protein>
<dbReference type="RefSeq" id="WP_102647918.1">
    <property type="nucleotide sequence ID" value="NZ_PNYA01000025.1"/>
</dbReference>
<organism evidence="10 11">
    <name type="scientific">Trinickia dabaoshanensis</name>
    <dbReference type="NCBI Taxonomy" id="564714"/>
    <lineage>
        <taxon>Bacteria</taxon>
        <taxon>Pseudomonadati</taxon>
        <taxon>Pseudomonadota</taxon>
        <taxon>Betaproteobacteria</taxon>
        <taxon>Burkholderiales</taxon>
        <taxon>Burkholderiaceae</taxon>
        <taxon>Trinickia</taxon>
    </lineage>
</organism>
<dbReference type="AlphaFoldDB" id="A0A2N7VGQ8"/>
<dbReference type="GO" id="GO:0005992">
    <property type="term" value="P:trehalose biosynthetic process"/>
    <property type="evidence" value="ECO:0007669"/>
    <property type="project" value="UniProtKB-UniRule"/>
</dbReference>
<accession>A0A2N7VGQ8</accession>
<dbReference type="InterPro" id="IPR012766">
    <property type="entry name" value="Trehalose_OtsA"/>
</dbReference>
<comment type="catalytic activity">
    <reaction evidence="8 9">
        <text>D-glucose 6-phosphate + UDP-alpha-D-glucose = alpha,alpha-trehalose 6-phosphate + UDP + H(+)</text>
        <dbReference type="Rhea" id="RHEA:18889"/>
        <dbReference type="ChEBI" id="CHEBI:15378"/>
        <dbReference type="ChEBI" id="CHEBI:58223"/>
        <dbReference type="ChEBI" id="CHEBI:58429"/>
        <dbReference type="ChEBI" id="CHEBI:58885"/>
        <dbReference type="ChEBI" id="CHEBI:61548"/>
        <dbReference type="EC" id="2.4.1.15"/>
    </reaction>
</comment>
<dbReference type="GO" id="GO:0003825">
    <property type="term" value="F:alpha,alpha-trehalose-phosphate synthase (UDP-forming) activity"/>
    <property type="evidence" value="ECO:0007669"/>
    <property type="project" value="UniProtKB-UniRule"/>
</dbReference>
<dbReference type="CDD" id="cd03788">
    <property type="entry name" value="GT20_TPS"/>
    <property type="match status" value="1"/>
</dbReference>
<comment type="function">
    <text evidence="9">Probably involved in the osmoprotection via the biosynthesis of trehalose. Catalyzes the transfer of glucose from UDP-alpha-D-glucose (UDP-Glc) to D-glucose 6-phosphate (Glc-6-P) to form trehalose-6-phosphate. Acts with retention of the anomeric configuration of the UDP-sugar donor.</text>
</comment>